<sequence>MTLTEPTILRTTTAADFLATVPAVTGFTARNSIVAVLFRDKRSCGAVRMDLPRDERTSSYRAVGTWLAANLGKLPSRTGARVDGVAIVIYTDETFAERQGTPHLELWRAVEPKLRRAGVTIKEAACVAADAWASYLDPGRPRAGRPLAEITESSAALEAAFHSGVLPDVSGWSELPPTDPELAERVHAKITELLAYGNRLDSFGIAREASFDPVALAERLVAAGERGENIGPGELAELNLIAHSPASRDVLLIALAAGAEHGELALQQQLEYLDRQAETGETFDELAERSLAERPPSDDDLFLLGRSRVRPDHDRLVTAIEVLRRAAAHAPASCRAGTLCILTWMLWARGSQSAAARMHELAAQCDPNLLMVETLGWLLDSGYPAWAFGQPEPAQK</sequence>
<evidence type="ECO:0000313" key="1">
    <source>
        <dbReference type="EMBL" id="GMA93088.1"/>
    </source>
</evidence>
<name>A0ABQ6JXR2_9MICO</name>
<dbReference type="Pfam" id="PF13830">
    <property type="entry name" value="DUF4192"/>
    <property type="match status" value="1"/>
</dbReference>
<gene>
    <name evidence="1" type="ORF">GCM10025869_36170</name>
</gene>
<organism evidence="1 2">
    <name type="scientific">Homoserinibacter gongjuensis</name>
    <dbReference type="NCBI Taxonomy" id="1162968"/>
    <lineage>
        <taxon>Bacteria</taxon>
        <taxon>Bacillati</taxon>
        <taxon>Actinomycetota</taxon>
        <taxon>Actinomycetes</taxon>
        <taxon>Micrococcales</taxon>
        <taxon>Microbacteriaceae</taxon>
        <taxon>Homoserinibacter</taxon>
    </lineage>
</organism>
<dbReference type="Proteomes" id="UP001157069">
    <property type="component" value="Unassembled WGS sequence"/>
</dbReference>
<accession>A0ABQ6JXR2</accession>
<comment type="caution">
    <text evidence="1">The sequence shown here is derived from an EMBL/GenBank/DDBJ whole genome shotgun (WGS) entry which is preliminary data.</text>
</comment>
<protein>
    <recommendedName>
        <fullName evidence="3">DUF4192 domain-containing protein</fullName>
    </recommendedName>
</protein>
<keyword evidence="2" id="KW-1185">Reference proteome</keyword>
<evidence type="ECO:0008006" key="3">
    <source>
        <dbReference type="Google" id="ProtNLM"/>
    </source>
</evidence>
<dbReference type="InterPro" id="IPR025447">
    <property type="entry name" value="DUF4192"/>
</dbReference>
<reference evidence="2" key="1">
    <citation type="journal article" date="2019" name="Int. J. Syst. Evol. Microbiol.">
        <title>The Global Catalogue of Microorganisms (GCM) 10K type strain sequencing project: providing services to taxonomists for standard genome sequencing and annotation.</title>
        <authorList>
            <consortium name="The Broad Institute Genomics Platform"/>
            <consortium name="The Broad Institute Genome Sequencing Center for Infectious Disease"/>
            <person name="Wu L."/>
            <person name="Ma J."/>
        </authorList>
    </citation>
    <scope>NUCLEOTIDE SEQUENCE [LARGE SCALE GENOMIC DNA]</scope>
    <source>
        <strain evidence="2">NBRC 108755</strain>
    </source>
</reference>
<dbReference type="RefSeq" id="WP_284301808.1">
    <property type="nucleotide sequence ID" value="NZ_BSVA01000001.1"/>
</dbReference>
<dbReference type="EMBL" id="BSVA01000001">
    <property type="protein sequence ID" value="GMA93088.1"/>
    <property type="molecule type" value="Genomic_DNA"/>
</dbReference>
<proteinExistence type="predicted"/>
<evidence type="ECO:0000313" key="2">
    <source>
        <dbReference type="Proteomes" id="UP001157069"/>
    </source>
</evidence>